<sequence length="12" mass="1273">MGLQGQFTSMSS</sequence>
<dbReference type="EMBL" id="JAGKQM010000003">
    <property type="protein sequence ID" value="KAH0934391.1"/>
    <property type="molecule type" value="Genomic_DNA"/>
</dbReference>
<accession>A0ABQ8DYH4</accession>
<evidence type="ECO:0000313" key="1">
    <source>
        <dbReference type="EMBL" id="KAH0934391.1"/>
    </source>
</evidence>
<comment type="caution">
    <text evidence="1">The sequence shown here is derived from an EMBL/GenBank/DDBJ whole genome shotgun (WGS) entry which is preliminary data.</text>
</comment>
<proteinExistence type="predicted"/>
<evidence type="ECO:0000313" key="2">
    <source>
        <dbReference type="Proteomes" id="UP000824890"/>
    </source>
</evidence>
<gene>
    <name evidence="1" type="ORF">HID58_011508</name>
</gene>
<name>A0ABQ8DYH4_BRANA</name>
<keyword evidence="2" id="KW-1185">Reference proteome</keyword>
<protein>
    <submittedName>
        <fullName evidence="1">Uncharacterized protein</fullName>
    </submittedName>
</protein>
<dbReference type="Proteomes" id="UP000824890">
    <property type="component" value="Unassembled WGS sequence"/>
</dbReference>
<organism evidence="1 2">
    <name type="scientific">Brassica napus</name>
    <name type="common">Rape</name>
    <dbReference type="NCBI Taxonomy" id="3708"/>
    <lineage>
        <taxon>Eukaryota</taxon>
        <taxon>Viridiplantae</taxon>
        <taxon>Streptophyta</taxon>
        <taxon>Embryophyta</taxon>
        <taxon>Tracheophyta</taxon>
        <taxon>Spermatophyta</taxon>
        <taxon>Magnoliopsida</taxon>
        <taxon>eudicotyledons</taxon>
        <taxon>Gunneridae</taxon>
        <taxon>Pentapetalae</taxon>
        <taxon>rosids</taxon>
        <taxon>malvids</taxon>
        <taxon>Brassicales</taxon>
        <taxon>Brassicaceae</taxon>
        <taxon>Brassiceae</taxon>
        <taxon>Brassica</taxon>
    </lineage>
</organism>
<reference evidence="1 2" key="1">
    <citation type="submission" date="2021-05" db="EMBL/GenBank/DDBJ databases">
        <title>Genome Assembly of Synthetic Allotetraploid Brassica napus Reveals Homoeologous Exchanges between Subgenomes.</title>
        <authorList>
            <person name="Davis J.T."/>
        </authorList>
    </citation>
    <scope>NUCLEOTIDE SEQUENCE [LARGE SCALE GENOMIC DNA]</scope>
    <source>
        <strain evidence="2">cv. Da-Ae</strain>
        <tissue evidence="1">Seedling</tissue>
    </source>
</reference>